<dbReference type="AlphaFoldDB" id="A0AAW9CZS7"/>
<protein>
    <submittedName>
        <fullName evidence="2">Serine protease, kumamolysin domain protein</fullName>
    </submittedName>
</protein>
<dbReference type="EMBL" id="QXCT01000001">
    <property type="protein sequence ID" value="MDW9253254.1"/>
    <property type="molecule type" value="Genomic_DNA"/>
</dbReference>
<feature type="region of interest" description="Disordered" evidence="1">
    <location>
        <begin position="54"/>
        <end position="79"/>
    </location>
</feature>
<keyword evidence="2" id="KW-0645">Protease</keyword>
<accession>A0AAW9CZS7</accession>
<evidence type="ECO:0000313" key="2">
    <source>
        <dbReference type="EMBL" id="MDW9253254.1"/>
    </source>
</evidence>
<reference evidence="2" key="1">
    <citation type="submission" date="2018-08" db="EMBL/GenBank/DDBJ databases">
        <title>Identification of Burkholderia cepacia strains that express a Burkholderia pseudomallei-like capsular polysaccharide.</title>
        <authorList>
            <person name="Burtnick M.N."/>
            <person name="Vongsouvath M."/>
            <person name="Newton P."/>
            <person name="Wuthiekanun V."/>
            <person name="Limmathurotsakul D."/>
            <person name="Brett P.J."/>
            <person name="Chantratita N."/>
            <person name="Dance D.A."/>
        </authorList>
    </citation>
    <scope>NUCLEOTIDE SEQUENCE</scope>
    <source>
        <strain evidence="2">SBXCC001</strain>
    </source>
</reference>
<comment type="caution">
    <text evidence="2">The sequence shown here is derived from an EMBL/GenBank/DDBJ whole genome shotgun (WGS) entry which is preliminary data.</text>
</comment>
<dbReference type="GO" id="GO:0006508">
    <property type="term" value="P:proteolysis"/>
    <property type="evidence" value="ECO:0007669"/>
    <property type="project" value="UniProtKB-KW"/>
</dbReference>
<sequence length="79" mass="8918">MMTGCRDSDTVARSQFRAVCRTAHTRRHGDRATVRQSKCKARAAILRRRLQRSRRPFATFGAPRETRMRTGGARSAQGA</sequence>
<dbReference type="Proteomes" id="UP001272137">
    <property type="component" value="Unassembled WGS sequence"/>
</dbReference>
<gene>
    <name evidence="2" type="ORF">C7S16_6787</name>
</gene>
<evidence type="ECO:0000256" key="1">
    <source>
        <dbReference type="SAM" id="MobiDB-lite"/>
    </source>
</evidence>
<name>A0AAW9CZS7_BURTH</name>
<organism evidence="2 3">
    <name type="scientific">Burkholderia thailandensis</name>
    <dbReference type="NCBI Taxonomy" id="57975"/>
    <lineage>
        <taxon>Bacteria</taxon>
        <taxon>Pseudomonadati</taxon>
        <taxon>Pseudomonadota</taxon>
        <taxon>Betaproteobacteria</taxon>
        <taxon>Burkholderiales</taxon>
        <taxon>Burkholderiaceae</taxon>
        <taxon>Burkholderia</taxon>
        <taxon>pseudomallei group</taxon>
    </lineage>
</organism>
<evidence type="ECO:0000313" key="3">
    <source>
        <dbReference type="Proteomes" id="UP001272137"/>
    </source>
</evidence>
<keyword evidence="2" id="KW-0378">Hydrolase</keyword>
<dbReference type="GO" id="GO:0008233">
    <property type="term" value="F:peptidase activity"/>
    <property type="evidence" value="ECO:0007669"/>
    <property type="project" value="UniProtKB-KW"/>
</dbReference>
<proteinExistence type="predicted"/>